<reference evidence="13 14" key="1">
    <citation type="submission" date="2017-06" db="EMBL/GenBank/DDBJ databases">
        <authorList>
            <person name="Kim H.J."/>
            <person name="Triplett B.A."/>
        </authorList>
    </citation>
    <scope>NUCLEOTIDE SEQUENCE [LARGE SCALE GENOMIC DNA]</scope>
    <source>
        <strain evidence="13 14">DSM 13116</strain>
    </source>
</reference>
<evidence type="ECO:0000256" key="9">
    <source>
        <dbReference type="ARBA" id="ARBA00025948"/>
    </source>
</evidence>
<dbReference type="GO" id="GO:0050660">
    <property type="term" value="F:flavin adenine dinucleotide binding"/>
    <property type="evidence" value="ECO:0007669"/>
    <property type="project" value="UniProtKB-UniRule"/>
</dbReference>
<keyword evidence="8 11" id="KW-0520">NAD</keyword>
<dbReference type="PROSITE" id="PS01280">
    <property type="entry name" value="GIDA_1"/>
    <property type="match status" value="1"/>
</dbReference>
<keyword evidence="14" id="KW-1185">Reference proteome</keyword>
<comment type="subunit">
    <text evidence="9 11">Homodimer. Heterotetramer of two MnmE and two MnmG subunits.</text>
</comment>
<dbReference type="EMBL" id="FZOC01000010">
    <property type="protein sequence ID" value="SNS24868.1"/>
    <property type="molecule type" value="Genomic_DNA"/>
</dbReference>
<dbReference type="InterPro" id="IPR020595">
    <property type="entry name" value="MnmG-rel_CS"/>
</dbReference>
<keyword evidence="6 11" id="KW-0819">tRNA processing</keyword>
<comment type="similarity">
    <text evidence="3 11">Belongs to the MnmG family.</text>
</comment>
<comment type="caution">
    <text evidence="11">Lacks conserved residue(s) required for the propagation of feature annotation.</text>
</comment>
<keyword evidence="11" id="KW-0963">Cytoplasm</keyword>
<comment type="subcellular location">
    <subcellularLocation>
        <location evidence="11">Cytoplasm</location>
    </subcellularLocation>
</comment>
<evidence type="ECO:0000256" key="3">
    <source>
        <dbReference type="ARBA" id="ARBA00007653"/>
    </source>
</evidence>
<evidence type="ECO:0000256" key="1">
    <source>
        <dbReference type="ARBA" id="ARBA00001974"/>
    </source>
</evidence>
<dbReference type="RefSeq" id="WP_089275513.1">
    <property type="nucleotide sequence ID" value="NZ_FZOC01000010.1"/>
</dbReference>
<dbReference type="OrthoDB" id="9815560at2"/>
<evidence type="ECO:0000313" key="13">
    <source>
        <dbReference type="EMBL" id="SNS24868.1"/>
    </source>
</evidence>
<evidence type="ECO:0000313" key="14">
    <source>
        <dbReference type="Proteomes" id="UP000198324"/>
    </source>
</evidence>
<keyword evidence="5 11" id="KW-0285">Flavoprotein</keyword>
<dbReference type="InterPro" id="IPR047001">
    <property type="entry name" value="MnmG_C_subdom"/>
</dbReference>
<dbReference type="FunFam" id="3.50.50.60:FF:000002">
    <property type="entry name" value="tRNA uridine 5-carboxymethylaminomethyl modification enzyme MnmG"/>
    <property type="match status" value="1"/>
</dbReference>
<dbReference type="Pfam" id="PF01134">
    <property type="entry name" value="GIDA"/>
    <property type="match status" value="1"/>
</dbReference>
<dbReference type="PANTHER" id="PTHR11806">
    <property type="entry name" value="GLUCOSE INHIBITED DIVISION PROTEIN A"/>
    <property type="match status" value="1"/>
</dbReference>
<dbReference type="GO" id="GO:0005829">
    <property type="term" value="C:cytosol"/>
    <property type="evidence" value="ECO:0007669"/>
    <property type="project" value="TreeGrafter"/>
</dbReference>
<feature type="binding site" evidence="11">
    <location>
        <begin position="276"/>
        <end position="290"/>
    </location>
    <ligand>
        <name>NAD(+)</name>
        <dbReference type="ChEBI" id="CHEBI:57540"/>
    </ligand>
</feature>
<dbReference type="Gene3D" id="3.50.50.60">
    <property type="entry name" value="FAD/NAD(P)-binding domain"/>
    <property type="match status" value="2"/>
</dbReference>
<dbReference type="InterPro" id="IPR049312">
    <property type="entry name" value="GIDA_C_N"/>
</dbReference>
<dbReference type="FunFam" id="1.10.150.570:FF:000001">
    <property type="entry name" value="tRNA uridine 5-carboxymethylaminomethyl modification enzyme MnmG"/>
    <property type="match status" value="1"/>
</dbReference>
<comment type="cofactor">
    <cofactor evidence="1 11">
        <name>FAD</name>
        <dbReference type="ChEBI" id="CHEBI:57692"/>
    </cofactor>
</comment>
<feature type="domain" description="tRNA uridine 5-carboxymethylaminomethyl modification enzyme C-terminal subdomain" evidence="12">
    <location>
        <begin position="548"/>
        <end position="619"/>
    </location>
</feature>
<feature type="binding site" evidence="11">
    <location>
        <begin position="17"/>
        <end position="22"/>
    </location>
    <ligand>
        <name>FAD</name>
        <dbReference type="ChEBI" id="CHEBI:57692"/>
    </ligand>
</feature>
<gene>
    <name evidence="11" type="primary">mnmG</name>
    <name evidence="11" type="synonym">gidA</name>
    <name evidence="13" type="ORF">SAMN04488503_0010</name>
</gene>
<dbReference type="InterPro" id="IPR040131">
    <property type="entry name" value="MnmG_N"/>
</dbReference>
<dbReference type="InterPro" id="IPR026904">
    <property type="entry name" value="MnmG_C"/>
</dbReference>
<evidence type="ECO:0000256" key="11">
    <source>
        <dbReference type="HAMAP-Rule" id="MF_00129"/>
    </source>
</evidence>
<dbReference type="Pfam" id="PF21680">
    <property type="entry name" value="GIDA_C_1st"/>
    <property type="match status" value="1"/>
</dbReference>
<dbReference type="Pfam" id="PF13932">
    <property type="entry name" value="SAM_GIDA_C"/>
    <property type="match status" value="1"/>
</dbReference>
<proteinExistence type="inferred from homology"/>
<evidence type="ECO:0000256" key="4">
    <source>
        <dbReference type="ARBA" id="ARBA00020461"/>
    </source>
</evidence>
<dbReference type="Gene3D" id="1.10.150.570">
    <property type="entry name" value="GidA associated domain, C-terminal subdomain"/>
    <property type="match status" value="1"/>
</dbReference>
<evidence type="ECO:0000256" key="5">
    <source>
        <dbReference type="ARBA" id="ARBA00022630"/>
    </source>
</evidence>
<dbReference type="InterPro" id="IPR004416">
    <property type="entry name" value="MnmG"/>
</dbReference>
<dbReference type="GO" id="GO:0030488">
    <property type="term" value="P:tRNA methylation"/>
    <property type="evidence" value="ECO:0007669"/>
    <property type="project" value="TreeGrafter"/>
</dbReference>
<dbReference type="SMART" id="SM01228">
    <property type="entry name" value="GIDA_assoc_3"/>
    <property type="match status" value="1"/>
</dbReference>
<keyword evidence="7 11" id="KW-0274">FAD</keyword>
<organism evidence="13 14">
    <name type="scientific">Humidesulfovibrio mexicanus</name>
    <dbReference type="NCBI Taxonomy" id="147047"/>
    <lineage>
        <taxon>Bacteria</taxon>
        <taxon>Pseudomonadati</taxon>
        <taxon>Thermodesulfobacteriota</taxon>
        <taxon>Desulfovibrionia</taxon>
        <taxon>Desulfovibrionales</taxon>
        <taxon>Desulfovibrionaceae</taxon>
        <taxon>Humidesulfovibrio</taxon>
    </lineage>
</organism>
<dbReference type="SUPFAM" id="SSF51905">
    <property type="entry name" value="FAD/NAD(P)-binding domain"/>
    <property type="match status" value="1"/>
</dbReference>
<evidence type="ECO:0000256" key="7">
    <source>
        <dbReference type="ARBA" id="ARBA00022827"/>
    </source>
</evidence>
<dbReference type="AlphaFoldDB" id="A0A239CYN1"/>
<evidence type="ECO:0000259" key="12">
    <source>
        <dbReference type="SMART" id="SM01228"/>
    </source>
</evidence>
<evidence type="ECO:0000256" key="6">
    <source>
        <dbReference type="ARBA" id="ARBA00022694"/>
    </source>
</evidence>
<dbReference type="NCBIfam" id="TIGR00136">
    <property type="entry name" value="mnmG_gidA"/>
    <property type="match status" value="1"/>
</dbReference>
<evidence type="ECO:0000256" key="8">
    <source>
        <dbReference type="ARBA" id="ARBA00023027"/>
    </source>
</evidence>
<dbReference type="Proteomes" id="UP000198324">
    <property type="component" value="Unassembled WGS sequence"/>
</dbReference>
<accession>A0A239CYN1</accession>
<dbReference type="InterPro" id="IPR036188">
    <property type="entry name" value="FAD/NAD-bd_sf"/>
</dbReference>
<dbReference type="Gene3D" id="1.10.10.1800">
    <property type="entry name" value="tRNA uridine 5-carboxymethylaminomethyl modification enzyme MnmG/GidA"/>
    <property type="match status" value="1"/>
</dbReference>
<dbReference type="PANTHER" id="PTHR11806:SF0">
    <property type="entry name" value="PROTEIN MTO1 HOMOLOG, MITOCHONDRIAL"/>
    <property type="match status" value="1"/>
</dbReference>
<evidence type="ECO:0000256" key="2">
    <source>
        <dbReference type="ARBA" id="ARBA00003717"/>
    </source>
</evidence>
<protein>
    <recommendedName>
        <fullName evidence="4 11">tRNA uridine 5-carboxymethylaminomethyl modification enzyme MnmG</fullName>
    </recommendedName>
    <alternativeName>
        <fullName evidence="10 11">Glucose-inhibited division protein A</fullName>
    </alternativeName>
</protein>
<dbReference type="InterPro" id="IPR044920">
    <property type="entry name" value="MnmG_C_subdom_sf"/>
</dbReference>
<dbReference type="GO" id="GO:0002098">
    <property type="term" value="P:tRNA wobble uridine modification"/>
    <property type="evidence" value="ECO:0007669"/>
    <property type="project" value="InterPro"/>
</dbReference>
<name>A0A239CYN1_9BACT</name>
<comment type="function">
    <text evidence="2 11">NAD-binding protein involved in the addition of a carboxymethylaminomethyl (cmnm) group at the wobble position (U34) of certain tRNAs, forming tRNA-cmnm(5)s(2)U34.</text>
</comment>
<sequence length="637" mass="68886">MHTSRALPEVFDLAIVGAGHAGCEAASAAARLGLATLLLTSNADRIGHLSCNPAIGGLAKGHMVREIDALGGRMGLWADAAGIQFRQLNTSKGPAVRATRAQIDRAAYMRVVQNDLFAQPGIWIIEDMAVEVLTKGGQASGVRTLMGQCFSSRAVLLTTGTFLGGLIHIGMTHFPGGRLGDAPANGLSGSLRALGFELGRLKTGTPARLLKSSIDFSSMEEQPGDDPPTPFSFLNSSVPLRQVPCHLTHTNEATHAVIRAGFDRSPLFSGIIQGVGARYCPSVEDKVARFPDKERHHVFIEPEGLDHPEVYPNGISTSLPLDVQKAMLKTIPGLENAVIVRPGYGIEYDFAHPTQLLPTLESKPVPGLYLAGQINGTSGYEEAAAQGLWAALNIFCAQTNLPPFLLRRDQAYMAVLVDDLVTRGTNEPYRMFTSRAEYRLLLREGNADARLTPLGRDLGLVEDARWNRFVEKRRRLEALLLAFDSVHIRPDAPTREILGNIGAAVPGKAAPLSALLRQPQLAIHNLAPFLPMIADEDPEILAEAETRIRYQSYLELEAQRVSRSRDLEDTPLPQGMEYAEVVGLTREVVEKLQRARPATLGQAGRISGVTPAAVACLEIFLRKGGLLGPGSRASRHH</sequence>
<dbReference type="HAMAP" id="MF_00129">
    <property type="entry name" value="MnmG_GidA"/>
    <property type="match status" value="1"/>
</dbReference>
<evidence type="ECO:0000256" key="10">
    <source>
        <dbReference type="ARBA" id="ARBA00031800"/>
    </source>
</evidence>
<dbReference type="InterPro" id="IPR002218">
    <property type="entry name" value="MnmG-rel"/>
</dbReference>